<feature type="non-terminal residue" evidence="2">
    <location>
        <position position="1"/>
    </location>
</feature>
<accession>A0A392VZE7</accession>
<feature type="compositionally biased region" description="Polar residues" evidence="1">
    <location>
        <begin position="10"/>
        <end position="20"/>
    </location>
</feature>
<name>A0A392VZE7_9FABA</name>
<comment type="caution">
    <text evidence="2">The sequence shown here is derived from an EMBL/GenBank/DDBJ whole genome shotgun (WGS) entry which is preliminary data.</text>
</comment>
<feature type="compositionally biased region" description="Acidic residues" evidence="1">
    <location>
        <begin position="22"/>
        <end position="34"/>
    </location>
</feature>
<dbReference type="Proteomes" id="UP000265520">
    <property type="component" value="Unassembled WGS sequence"/>
</dbReference>
<keyword evidence="3" id="KW-1185">Reference proteome</keyword>
<evidence type="ECO:0000313" key="3">
    <source>
        <dbReference type="Proteomes" id="UP000265520"/>
    </source>
</evidence>
<organism evidence="2 3">
    <name type="scientific">Trifolium medium</name>
    <dbReference type="NCBI Taxonomy" id="97028"/>
    <lineage>
        <taxon>Eukaryota</taxon>
        <taxon>Viridiplantae</taxon>
        <taxon>Streptophyta</taxon>
        <taxon>Embryophyta</taxon>
        <taxon>Tracheophyta</taxon>
        <taxon>Spermatophyta</taxon>
        <taxon>Magnoliopsida</taxon>
        <taxon>eudicotyledons</taxon>
        <taxon>Gunneridae</taxon>
        <taxon>Pentapetalae</taxon>
        <taxon>rosids</taxon>
        <taxon>fabids</taxon>
        <taxon>Fabales</taxon>
        <taxon>Fabaceae</taxon>
        <taxon>Papilionoideae</taxon>
        <taxon>50 kb inversion clade</taxon>
        <taxon>NPAAA clade</taxon>
        <taxon>Hologalegina</taxon>
        <taxon>IRL clade</taxon>
        <taxon>Trifolieae</taxon>
        <taxon>Trifolium</taxon>
    </lineage>
</organism>
<reference evidence="2 3" key="1">
    <citation type="journal article" date="2018" name="Front. Plant Sci.">
        <title>Red Clover (Trifolium pratense) and Zigzag Clover (T. medium) - A Picture of Genomic Similarities and Differences.</title>
        <authorList>
            <person name="Dluhosova J."/>
            <person name="Istvanek J."/>
            <person name="Nedelnik J."/>
            <person name="Repkova J."/>
        </authorList>
    </citation>
    <scope>NUCLEOTIDE SEQUENCE [LARGE SCALE GENOMIC DNA]</scope>
    <source>
        <strain evidence="3">cv. 10/8</strain>
        <tissue evidence="2">Leaf</tissue>
    </source>
</reference>
<evidence type="ECO:0000256" key="1">
    <source>
        <dbReference type="SAM" id="MobiDB-lite"/>
    </source>
</evidence>
<protein>
    <submittedName>
        <fullName evidence="2">Exocyst complex component EXO70B1-like</fullName>
    </submittedName>
</protein>
<dbReference type="AlphaFoldDB" id="A0A392VZE7"/>
<evidence type="ECO:0000313" key="2">
    <source>
        <dbReference type="EMBL" id="MCI93758.1"/>
    </source>
</evidence>
<feature type="region of interest" description="Disordered" evidence="1">
    <location>
        <begin position="1"/>
        <end position="34"/>
    </location>
</feature>
<sequence length="68" mass="7517">SFDVTRNSDELTQNGSSLYDSNGEEDEEEEIDGDDYVIPVAKAVVDYNVVIDALPPATVNDLREIAKR</sequence>
<proteinExistence type="predicted"/>
<dbReference type="EMBL" id="LXQA011337779">
    <property type="protein sequence ID" value="MCI93758.1"/>
    <property type="molecule type" value="Genomic_DNA"/>
</dbReference>
<feature type="non-terminal residue" evidence="2">
    <location>
        <position position="68"/>
    </location>
</feature>